<keyword evidence="2" id="KW-1185">Reference proteome</keyword>
<organism evidence="1 2">
    <name type="scientific">Flammeovirga pectinis</name>
    <dbReference type="NCBI Taxonomy" id="2494373"/>
    <lineage>
        <taxon>Bacteria</taxon>
        <taxon>Pseudomonadati</taxon>
        <taxon>Bacteroidota</taxon>
        <taxon>Cytophagia</taxon>
        <taxon>Cytophagales</taxon>
        <taxon>Flammeovirgaceae</taxon>
        <taxon>Flammeovirga</taxon>
    </lineage>
</organism>
<dbReference type="GO" id="GO:0034194">
    <property type="term" value="P:D-galactonate catabolic process"/>
    <property type="evidence" value="ECO:0007669"/>
    <property type="project" value="InterPro"/>
</dbReference>
<dbReference type="Proteomes" id="UP000267268">
    <property type="component" value="Chromosome 1"/>
</dbReference>
<accession>A0A3Q9FSQ6</accession>
<dbReference type="InterPro" id="IPR042257">
    <property type="entry name" value="DGOK_C"/>
</dbReference>
<dbReference type="KEGG" id="fll:EI427_16810"/>
<dbReference type="Gene3D" id="3.30.420.300">
    <property type="entry name" value="2-keto-3-deoxy-galactonokinase, substrate binding domain"/>
    <property type="match status" value="1"/>
</dbReference>
<protein>
    <submittedName>
        <fullName evidence="1">2-keto-3-deoxy-galactonokinase</fullName>
    </submittedName>
</protein>
<evidence type="ECO:0000313" key="2">
    <source>
        <dbReference type="Proteomes" id="UP000267268"/>
    </source>
</evidence>
<dbReference type="AlphaFoldDB" id="A0A3Q9FSQ6"/>
<dbReference type="Pfam" id="PF05035">
    <property type="entry name" value="DGOK"/>
    <property type="match status" value="1"/>
</dbReference>
<keyword evidence="1" id="KW-0808">Transferase</keyword>
<dbReference type="EMBL" id="CP034562">
    <property type="protein sequence ID" value="AZQ63826.1"/>
    <property type="molecule type" value="Genomic_DNA"/>
</dbReference>
<sequence>MTLPDKFISCDWGTSNFRLRLIKTDTLEVLNEHKTDKGVKTLFQEFKAQNRLNQDRFFSNYLTQEIERISPSSEKNVVVASGMASSSIGLKELGYSAMPFDAKGKNLFSKHMLLNKDLSVLLVSGAKTEKDVMRGEEIQAVGLADFLPIDQKGLLLLPGTHSKHIAYDKSSYTDFQTYMTGEMFDIISSQSILASSVEKAPFKETFKSAFLQGVKAGTKGNLSSSLFSIRAHDMMNNNFLVRAENISESAARQENYYYLSGLLIGEELSYLKDTNKMISVAANGTLGVLYKYALEAIVVDKKQLNFLDEELLERALLIGQKKVLESYE</sequence>
<keyword evidence="1" id="KW-0418">Kinase</keyword>
<dbReference type="InterPro" id="IPR042258">
    <property type="entry name" value="DGOK_N"/>
</dbReference>
<name>A0A3Q9FSQ6_9BACT</name>
<dbReference type="RefSeq" id="WP_126616912.1">
    <property type="nucleotide sequence ID" value="NZ_CP034562.1"/>
</dbReference>
<proteinExistence type="predicted"/>
<gene>
    <name evidence="1" type="ORF">EI427_16810</name>
</gene>
<dbReference type="GO" id="GO:0008671">
    <property type="term" value="F:2-dehydro-3-deoxygalactonokinase activity"/>
    <property type="evidence" value="ECO:0007669"/>
    <property type="project" value="InterPro"/>
</dbReference>
<evidence type="ECO:0000313" key="1">
    <source>
        <dbReference type="EMBL" id="AZQ63826.1"/>
    </source>
</evidence>
<dbReference type="Gene3D" id="3.30.420.310">
    <property type="entry name" value="2-keto-3-deoxy-galactonokinase, C-terminal domain"/>
    <property type="match status" value="1"/>
</dbReference>
<dbReference type="InterPro" id="IPR007729">
    <property type="entry name" value="DGOK"/>
</dbReference>
<dbReference type="OrthoDB" id="256574at2"/>
<reference evidence="1 2" key="1">
    <citation type="submission" date="2018-12" db="EMBL/GenBank/DDBJ databases">
        <title>Flammeovirga pectinis sp. nov., isolated from the gut of the Korean scallop, Patinopecten yessoensis.</title>
        <authorList>
            <person name="Bae J.-W."/>
            <person name="Jeong Y.-S."/>
            <person name="Kang W."/>
        </authorList>
    </citation>
    <scope>NUCLEOTIDE SEQUENCE [LARGE SCALE GENOMIC DNA]</scope>
    <source>
        <strain evidence="1 2">L12M1</strain>
    </source>
</reference>